<reference evidence="1" key="1">
    <citation type="submission" date="2021-10" db="EMBL/GenBank/DDBJ databases">
        <title>Tropical sea cucumber genome reveals ecological adaptation and Cuvierian tubules defense mechanism.</title>
        <authorList>
            <person name="Chen T."/>
        </authorList>
    </citation>
    <scope>NUCLEOTIDE SEQUENCE</scope>
    <source>
        <strain evidence="1">Nanhai2018</strain>
        <tissue evidence="1">Muscle</tissue>
    </source>
</reference>
<dbReference type="AlphaFoldDB" id="A0A9Q1H335"/>
<gene>
    <name evidence="1" type="ORF">HOLleu_23727</name>
</gene>
<sequence>MEVGQPSATGVNVLFLAVAAFKRERAVALTLSQLGAEQAVPEKPWKAKYAKILLVQVSNPFLE</sequence>
<organism evidence="1 2">
    <name type="scientific">Holothuria leucospilota</name>
    <name type="common">Black long sea cucumber</name>
    <name type="synonym">Mertensiothuria leucospilota</name>
    <dbReference type="NCBI Taxonomy" id="206669"/>
    <lineage>
        <taxon>Eukaryota</taxon>
        <taxon>Metazoa</taxon>
        <taxon>Echinodermata</taxon>
        <taxon>Eleutherozoa</taxon>
        <taxon>Echinozoa</taxon>
        <taxon>Holothuroidea</taxon>
        <taxon>Aspidochirotacea</taxon>
        <taxon>Aspidochirotida</taxon>
        <taxon>Holothuriidae</taxon>
        <taxon>Holothuria</taxon>
    </lineage>
</organism>
<protein>
    <submittedName>
        <fullName evidence="1">Uncharacterized protein</fullName>
    </submittedName>
</protein>
<comment type="caution">
    <text evidence="1">The sequence shown here is derived from an EMBL/GenBank/DDBJ whole genome shotgun (WGS) entry which is preliminary data.</text>
</comment>
<evidence type="ECO:0000313" key="2">
    <source>
        <dbReference type="Proteomes" id="UP001152320"/>
    </source>
</evidence>
<name>A0A9Q1H335_HOLLE</name>
<accession>A0A9Q1H335</accession>
<evidence type="ECO:0000313" key="1">
    <source>
        <dbReference type="EMBL" id="KAJ8033477.1"/>
    </source>
</evidence>
<dbReference type="Proteomes" id="UP001152320">
    <property type="component" value="Chromosome 11"/>
</dbReference>
<dbReference type="EMBL" id="JAIZAY010000011">
    <property type="protein sequence ID" value="KAJ8033477.1"/>
    <property type="molecule type" value="Genomic_DNA"/>
</dbReference>
<proteinExistence type="predicted"/>
<keyword evidence="2" id="KW-1185">Reference proteome</keyword>